<organism evidence="1 2">
    <name type="scientific">Daejeonella rubra</name>
    <dbReference type="NCBI Taxonomy" id="990371"/>
    <lineage>
        <taxon>Bacteria</taxon>
        <taxon>Pseudomonadati</taxon>
        <taxon>Bacteroidota</taxon>
        <taxon>Sphingobacteriia</taxon>
        <taxon>Sphingobacteriales</taxon>
        <taxon>Sphingobacteriaceae</taxon>
        <taxon>Daejeonella</taxon>
    </lineage>
</organism>
<dbReference type="SUPFAM" id="SSF53448">
    <property type="entry name" value="Nucleotide-diphospho-sugar transferases"/>
    <property type="match status" value="1"/>
</dbReference>
<proteinExistence type="predicted"/>
<reference evidence="2" key="1">
    <citation type="submission" date="2016-10" db="EMBL/GenBank/DDBJ databases">
        <authorList>
            <person name="Varghese N."/>
            <person name="Submissions S."/>
        </authorList>
    </citation>
    <scope>NUCLEOTIDE SEQUENCE [LARGE SCALE GENOMIC DNA]</scope>
    <source>
        <strain evidence="2">DSM 24536</strain>
    </source>
</reference>
<dbReference type="PANTHER" id="PTHR36529:SF1">
    <property type="entry name" value="GLYCOSYLTRANSFERASE"/>
    <property type="match status" value="1"/>
</dbReference>
<dbReference type="PANTHER" id="PTHR36529">
    <property type="entry name" value="SLL1095 PROTEIN"/>
    <property type="match status" value="1"/>
</dbReference>
<dbReference type="Proteomes" id="UP000199226">
    <property type="component" value="Unassembled WGS sequence"/>
</dbReference>
<accession>A0A1G9QNN5</accession>
<keyword evidence="2" id="KW-1185">Reference proteome</keyword>
<dbReference type="InterPro" id="IPR018641">
    <property type="entry name" value="Trfase_1_rSAM/seldom-assoc"/>
</dbReference>
<evidence type="ECO:0008006" key="3">
    <source>
        <dbReference type="Google" id="ProtNLM"/>
    </source>
</evidence>
<dbReference type="NCBIfam" id="TIGR04282">
    <property type="entry name" value="glyco_like_cofC"/>
    <property type="match status" value="1"/>
</dbReference>
<dbReference type="AlphaFoldDB" id="A0A1G9QNN5"/>
<dbReference type="Gene3D" id="3.90.550.10">
    <property type="entry name" value="Spore Coat Polysaccharide Biosynthesis Protein SpsA, Chain A"/>
    <property type="match status" value="1"/>
</dbReference>
<dbReference type="RefSeq" id="WP_090702104.1">
    <property type="nucleotide sequence ID" value="NZ_FNHH01000006.1"/>
</dbReference>
<evidence type="ECO:0000313" key="1">
    <source>
        <dbReference type="EMBL" id="SDM12606.1"/>
    </source>
</evidence>
<dbReference type="InterPro" id="IPR029044">
    <property type="entry name" value="Nucleotide-diphossugar_trans"/>
</dbReference>
<dbReference type="OrthoDB" id="9798250at2"/>
<gene>
    <name evidence="1" type="ORF">SAMN05421813_106130</name>
</gene>
<protein>
    <recommendedName>
        <fullName evidence="3">Glycosyltransferase</fullName>
    </recommendedName>
</protein>
<sequence>MKTNDITALIIFVRNPVSGKVKTRLAKDIGDEKALKVYHLLLEHTLNITQPLNCSKFVYYADEVYDQDIWDSPGYIKRMQKGNDLGERMYNSMKEAFDAGFKKVLIVGSDCLQLKTEILEEAILMLDQNTAVLGPAIDGGYYLLALTSLIPDLFYNKAWSTDQVAKQTIADLIRLGITYDLLEELNDIDDASDLEDSLIINW</sequence>
<evidence type="ECO:0000313" key="2">
    <source>
        <dbReference type="Proteomes" id="UP000199226"/>
    </source>
</evidence>
<dbReference type="EMBL" id="FNHH01000006">
    <property type="protein sequence ID" value="SDM12606.1"/>
    <property type="molecule type" value="Genomic_DNA"/>
</dbReference>
<dbReference type="STRING" id="990371.SAMN05421813_106130"/>
<dbReference type="Pfam" id="PF09837">
    <property type="entry name" value="DUF2064"/>
    <property type="match status" value="1"/>
</dbReference>
<name>A0A1G9QNN5_9SPHI</name>